<accession>A0A5P1E9X2</accession>
<reference evidence="3" key="1">
    <citation type="journal article" date="2017" name="Nat. Commun.">
        <title>The asparagus genome sheds light on the origin and evolution of a young Y chromosome.</title>
        <authorList>
            <person name="Harkess A."/>
            <person name="Zhou J."/>
            <person name="Xu C."/>
            <person name="Bowers J.E."/>
            <person name="Van der Hulst R."/>
            <person name="Ayyampalayam S."/>
            <person name="Mercati F."/>
            <person name="Riccardi P."/>
            <person name="McKain M.R."/>
            <person name="Kakrana A."/>
            <person name="Tang H."/>
            <person name="Ray J."/>
            <person name="Groenendijk J."/>
            <person name="Arikit S."/>
            <person name="Mathioni S.M."/>
            <person name="Nakano M."/>
            <person name="Shan H."/>
            <person name="Telgmann-Rauber A."/>
            <person name="Kanno A."/>
            <person name="Yue Z."/>
            <person name="Chen H."/>
            <person name="Li W."/>
            <person name="Chen Y."/>
            <person name="Xu X."/>
            <person name="Zhang Y."/>
            <person name="Luo S."/>
            <person name="Chen H."/>
            <person name="Gao J."/>
            <person name="Mao Z."/>
            <person name="Pires J.C."/>
            <person name="Luo M."/>
            <person name="Kudrna D."/>
            <person name="Wing R.A."/>
            <person name="Meyers B.C."/>
            <person name="Yi K."/>
            <person name="Kong H."/>
            <person name="Lavrijsen P."/>
            <person name="Sunseri F."/>
            <person name="Falavigna A."/>
            <person name="Ye Y."/>
            <person name="Leebens-Mack J.H."/>
            <person name="Chen G."/>
        </authorList>
    </citation>
    <scope>NUCLEOTIDE SEQUENCE [LARGE SCALE GENOMIC DNA]</scope>
    <source>
        <strain evidence="3">cv. DH0086</strain>
    </source>
</reference>
<keyword evidence="3" id="KW-1185">Reference proteome</keyword>
<organism evidence="2 3">
    <name type="scientific">Asparagus officinalis</name>
    <name type="common">Garden asparagus</name>
    <dbReference type="NCBI Taxonomy" id="4686"/>
    <lineage>
        <taxon>Eukaryota</taxon>
        <taxon>Viridiplantae</taxon>
        <taxon>Streptophyta</taxon>
        <taxon>Embryophyta</taxon>
        <taxon>Tracheophyta</taxon>
        <taxon>Spermatophyta</taxon>
        <taxon>Magnoliopsida</taxon>
        <taxon>Liliopsida</taxon>
        <taxon>Asparagales</taxon>
        <taxon>Asparagaceae</taxon>
        <taxon>Asparagoideae</taxon>
        <taxon>Asparagus</taxon>
    </lineage>
</organism>
<evidence type="ECO:0000313" key="3">
    <source>
        <dbReference type="Proteomes" id="UP000243459"/>
    </source>
</evidence>
<protein>
    <submittedName>
        <fullName evidence="2">Uncharacterized protein</fullName>
    </submittedName>
</protein>
<proteinExistence type="predicted"/>
<evidence type="ECO:0000313" key="2">
    <source>
        <dbReference type="EMBL" id="ONK58257.1"/>
    </source>
</evidence>
<dbReference type="EMBL" id="CM007389">
    <property type="protein sequence ID" value="ONK58257.1"/>
    <property type="molecule type" value="Genomic_DNA"/>
</dbReference>
<dbReference type="Gramene" id="ONK58257">
    <property type="protein sequence ID" value="ONK58257"/>
    <property type="gene ID" value="A4U43_C09F10280"/>
</dbReference>
<sequence length="125" mass="14393">MSRSTISASLFLLFLITFSPSPSQSFPRRRNGYLFEEAICFKFARAIVTSTESSDNLKDMLKTSRGEYLIKQCPLPIRRFRFLQLQDEGVKLDEFAEGLRHNILCEDVSCGMVLDMMLHEARYGL</sequence>
<gene>
    <name evidence="2" type="ORF">A4U43_C09F10280</name>
</gene>
<keyword evidence="1" id="KW-0732">Signal</keyword>
<name>A0A5P1E9X2_ASPOF</name>
<evidence type="ECO:0000256" key="1">
    <source>
        <dbReference type="SAM" id="SignalP"/>
    </source>
</evidence>
<feature type="chain" id="PRO_5024328632" evidence="1">
    <location>
        <begin position="26"/>
        <end position="125"/>
    </location>
</feature>
<dbReference type="AlphaFoldDB" id="A0A5P1E9X2"/>
<dbReference type="Proteomes" id="UP000243459">
    <property type="component" value="Chromosome 9"/>
</dbReference>
<feature type="signal peptide" evidence="1">
    <location>
        <begin position="1"/>
        <end position="25"/>
    </location>
</feature>